<dbReference type="CDD" id="cd04301">
    <property type="entry name" value="NAT_SF"/>
    <property type="match status" value="1"/>
</dbReference>
<sequence length="223" mass="24566">MPLILREAKLSDSARIGVIGATAFADTVSLVVFPPHMRHLAKNGDAATEEAEWRATRNERRMKNGNPTFVVVDVAQDGTEQDIVGFAQWGLPKSKNPNQKSSQEVDHESTDAPPPSLDKEGLDELYGKLDAEVQKVLGEQGADNMWYLMILAVDPKQKRRGIGKMLINHGLSLAAKDNRDVFLAATPEGKHLYNSVGFQQVGDPFDLGTVKHYSMLWKVDGSK</sequence>
<evidence type="ECO:0000313" key="4">
    <source>
        <dbReference type="Proteomes" id="UP001302126"/>
    </source>
</evidence>
<feature type="domain" description="N-acetyltransferase" evidence="2">
    <location>
        <begin position="70"/>
        <end position="220"/>
    </location>
</feature>
<proteinExistence type="predicted"/>
<dbReference type="InterPro" id="IPR052523">
    <property type="entry name" value="Trichothecene_AcTrans"/>
</dbReference>
<dbReference type="Proteomes" id="UP001302126">
    <property type="component" value="Unassembled WGS sequence"/>
</dbReference>
<dbReference type="InterPro" id="IPR016181">
    <property type="entry name" value="Acyl_CoA_acyltransferase"/>
</dbReference>
<reference evidence="3" key="2">
    <citation type="submission" date="2023-05" db="EMBL/GenBank/DDBJ databases">
        <authorList>
            <consortium name="Lawrence Berkeley National Laboratory"/>
            <person name="Steindorff A."/>
            <person name="Hensen N."/>
            <person name="Bonometti L."/>
            <person name="Westerberg I."/>
            <person name="Brannstrom I.O."/>
            <person name="Guillou S."/>
            <person name="Cros-Aarteil S."/>
            <person name="Calhoun S."/>
            <person name="Haridas S."/>
            <person name="Kuo A."/>
            <person name="Mondo S."/>
            <person name="Pangilinan J."/>
            <person name="Riley R."/>
            <person name="Labutti K."/>
            <person name="Andreopoulos B."/>
            <person name="Lipzen A."/>
            <person name="Chen C."/>
            <person name="Yanf M."/>
            <person name="Daum C."/>
            <person name="Ng V."/>
            <person name="Clum A."/>
            <person name="Ohm R."/>
            <person name="Martin F."/>
            <person name="Silar P."/>
            <person name="Natvig D."/>
            <person name="Lalanne C."/>
            <person name="Gautier V."/>
            <person name="Ament-Velasquez S.L."/>
            <person name="Kruys A."/>
            <person name="Hutchinson M.I."/>
            <person name="Powell A.J."/>
            <person name="Barry K."/>
            <person name="Miller A.N."/>
            <person name="Grigoriev I.V."/>
            <person name="Debuchy R."/>
            <person name="Gladieux P."/>
            <person name="Thoren M.H."/>
            <person name="Johannesson H."/>
        </authorList>
    </citation>
    <scope>NUCLEOTIDE SEQUENCE</scope>
    <source>
        <strain evidence="3">PSN309</strain>
    </source>
</reference>
<comment type="caution">
    <text evidence="3">The sequence shown here is derived from an EMBL/GenBank/DDBJ whole genome shotgun (WGS) entry which is preliminary data.</text>
</comment>
<dbReference type="InterPro" id="IPR000182">
    <property type="entry name" value="GNAT_dom"/>
</dbReference>
<organism evidence="3 4">
    <name type="scientific">Podospora australis</name>
    <dbReference type="NCBI Taxonomy" id="1536484"/>
    <lineage>
        <taxon>Eukaryota</taxon>
        <taxon>Fungi</taxon>
        <taxon>Dikarya</taxon>
        <taxon>Ascomycota</taxon>
        <taxon>Pezizomycotina</taxon>
        <taxon>Sordariomycetes</taxon>
        <taxon>Sordariomycetidae</taxon>
        <taxon>Sordariales</taxon>
        <taxon>Podosporaceae</taxon>
        <taxon>Podospora</taxon>
    </lineage>
</organism>
<dbReference type="PANTHER" id="PTHR42791">
    <property type="entry name" value="GNAT FAMILY ACETYLTRANSFERASE"/>
    <property type="match status" value="1"/>
</dbReference>
<name>A0AAN6WM98_9PEZI</name>
<dbReference type="EMBL" id="MU864515">
    <property type="protein sequence ID" value="KAK4183916.1"/>
    <property type="molecule type" value="Genomic_DNA"/>
</dbReference>
<reference evidence="3" key="1">
    <citation type="journal article" date="2023" name="Mol. Phylogenet. Evol.">
        <title>Genome-scale phylogeny and comparative genomics of the fungal order Sordariales.</title>
        <authorList>
            <person name="Hensen N."/>
            <person name="Bonometti L."/>
            <person name="Westerberg I."/>
            <person name="Brannstrom I.O."/>
            <person name="Guillou S."/>
            <person name="Cros-Aarteil S."/>
            <person name="Calhoun S."/>
            <person name="Haridas S."/>
            <person name="Kuo A."/>
            <person name="Mondo S."/>
            <person name="Pangilinan J."/>
            <person name="Riley R."/>
            <person name="LaButti K."/>
            <person name="Andreopoulos B."/>
            <person name="Lipzen A."/>
            <person name="Chen C."/>
            <person name="Yan M."/>
            <person name="Daum C."/>
            <person name="Ng V."/>
            <person name="Clum A."/>
            <person name="Steindorff A."/>
            <person name="Ohm R.A."/>
            <person name="Martin F."/>
            <person name="Silar P."/>
            <person name="Natvig D.O."/>
            <person name="Lalanne C."/>
            <person name="Gautier V."/>
            <person name="Ament-Velasquez S.L."/>
            <person name="Kruys A."/>
            <person name="Hutchinson M.I."/>
            <person name="Powell A.J."/>
            <person name="Barry K."/>
            <person name="Miller A.N."/>
            <person name="Grigoriev I.V."/>
            <person name="Debuchy R."/>
            <person name="Gladieux P."/>
            <person name="Hiltunen Thoren M."/>
            <person name="Johannesson H."/>
        </authorList>
    </citation>
    <scope>NUCLEOTIDE SEQUENCE</scope>
    <source>
        <strain evidence="3">PSN309</strain>
    </source>
</reference>
<dbReference type="PROSITE" id="PS51186">
    <property type="entry name" value="GNAT"/>
    <property type="match status" value="1"/>
</dbReference>
<evidence type="ECO:0000256" key="1">
    <source>
        <dbReference type="SAM" id="MobiDB-lite"/>
    </source>
</evidence>
<evidence type="ECO:0000313" key="3">
    <source>
        <dbReference type="EMBL" id="KAK4183916.1"/>
    </source>
</evidence>
<protein>
    <submittedName>
        <fullName evidence="3">Acyl-CoA N-acyltransferase</fullName>
    </submittedName>
</protein>
<dbReference type="SUPFAM" id="SSF55729">
    <property type="entry name" value="Acyl-CoA N-acyltransferases (Nat)"/>
    <property type="match status" value="1"/>
</dbReference>
<gene>
    <name evidence="3" type="ORF">QBC35DRAFT_77556</name>
</gene>
<accession>A0AAN6WM98</accession>
<dbReference type="Pfam" id="PF13673">
    <property type="entry name" value="Acetyltransf_10"/>
    <property type="match status" value="1"/>
</dbReference>
<feature type="region of interest" description="Disordered" evidence="1">
    <location>
        <begin position="88"/>
        <end position="121"/>
    </location>
</feature>
<keyword evidence="4" id="KW-1185">Reference proteome</keyword>
<dbReference type="Gene3D" id="3.40.630.30">
    <property type="match status" value="1"/>
</dbReference>
<dbReference type="AlphaFoldDB" id="A0AAN6WM98"/>
<evidence type="ECO:0000259" key="2">
    <source>
        <dbReference type="PROSITE" id="PS51186"/>
    </source>
</evidence>
<dbReference type="PANTHER" id="PTHR42791:SF2">
    <property type="entry name" value="N-ACETYLTRANSFERASE DOMAIN-CONTAINING PROTEIN"/>
    <property type="match status" value="1"/>
</dbReference>
<dbReference type="GO" id="GO:0016747">
    <property type="term" value="F:acyltransferase activity, transferring groups other than amino-acyl groups"/>
    <property type="evidence" value="ECO:0007669"/>
    <property type="project" value="InterPro"/>
</dbReference>